<organism evidence="2 3">
    <name type="scientific">Leptospirillum ferrooxidans (strain C2-3)</name>
    <dbReference type="NCBI Taxonomy" id="1162668"/>
    <lineage>
        <taxon>Bacteria</taxon>
        <taxon>Pseudomonadati</taxon>
        <taxon>Nitrospirota</taxon>
        <taxon>Nitrospiria</taxon>
        <taxon>Nitrospirales</taxon>
        <taxon>Nitrospiraceae</taxon>
        <taxon>Leptospirillum</taxon>
    </lineage>
</organism>
<protein>
    <recommendedName>
        <fullName evidence="1">Spore protein YkvP/CgeB glycosyl transferase-like domain-containing protein</fullName>
    </recommendedName>
</protein>
<name>I0IR63_LEPFC</name>
<dbReference type="Pfam" id="PF13524">
    <property type="entry name" value="Glyco_trans_1_2"/>
    <property type="match status" value="1"/>
</dbReference>
<accession>I0IR63</accession>
<dbReference type="InterPro" id="IPR055259">
    <property type="entry name" value="YkvP/CgeB_Glyco_trans-like"/>
</dbReference>
<dbReference type="HOGENOM" id="CLU_852050_0_0_0"/>
<dbReference type="Gene3D" id="3.40.50.2000">
    <property type="entry name" value="Glycogen Phosphorylase B"/>
    <property type="match status" value="1"/>
</dbReference>
<sequence length="330" mass="37541">MKVLMSYTSLPHTTAIYLEKAMRAHCEVLTCGPTADEFCLSRWNLLDLLPKVHPHDIPFFSHPYMELVSALPSGYRPDFCLFVETGIHYPLAFLELFSCPKACYLIDTHLHKEAHLALSRSFDVIFLAQKAYVEEFSQRLERPVFWLPLAADPEIHKPCFSEESFDIGFCGSITNPLQMRSRRLKRLALRFDVRFKRVFLEEMSQFLGGARILFNDAVADDLNMRVFESLAMGKPLLTPEVPGLADLFSLTGKDAEVCVYTDESLVHQARLLLETYQESLKMAARGRAKVLTAHTYHHRAKTILSVMEDLSRESSGIFSGGKRHGSYSDL</sequence>
<dbReference type="STRING" id="1162668.LFE_2089"/>
<gene>
    <name evidence="2" type="ordered locus">LFE_2089</name>
</gene>
<evidence type="ECO:0000313" key="2">
    <source>
        <dbReference type="EMBL" id="BAM07762.1"/>
    </source>
</evidence>
<reference evidence="2 3" key="1">
    <citation type="journal article" date="2012" name="J. Bacteriol.">
        <title>Complete Genome Sequence of Leptospirillum ferrooxidans Strain C2-3, Isolated from a Fresh Volcanic Ash Deposit on the Island of Miyake, Japan.</title>
        <authorList>
            <person name="Fujimura R."/>
            <person name="Sato Y."/>
            <person name="Nishizawa T."/>
            <person name="Oshima K."/>
            <person name="Kim S.-W."/>
            <person name="Hattori M."/>
            <person name="Kamijo T."/>
            <person name="Ohta H."/>
        </authorList>
    </citation>
    <scope>NUCLEOTIDE SEQUENCE [LARGE SCALE GENOMIC DNA]</scope>
    <source>
        <strain evidence="2 3">C2-3</strain>
    </source>
</reference>
<dbReference type="PATRIC" id="fig|1162668.3.peg.2475"/>
<dbReference type="OrthoDB" id="9800484at2"/>
<evidence type="ECO:0000259" key="1">
    <source>
        <dbReference type="Pfam" id="PF13524"/>
    </source>
</evidence>
<dbReference type="KEGG" id="lfc:LFE_2089"/>
<proteinExistence type="predicted"/>
<dbReference type="Proteomes" id="UP000007382">
    <property type="component" value="Chromosome"/>
</dbReference>
<dbReference type="AlphaFoldDB" id="I0IR63"/>
<keyword evidence="3" id="KW-1185">Reference proteome</keyword>
<dbReference type="SUPFAM" id="SSF53756">
    <property type="entry name" value="UDP-Glycosyltransferase/glycogen phosphorylase"/>
    <property type="match status" value="1"/>
</dbReference>
<feature type="domain" description="Spore protein YkvP/CgeB glycosyl transferase-like" evidence="1">
    <location>
        <begin position="197"/>
        <end position="304"/>
    </location>
</feature>
<dbReference type="RefSeq" id="WP_014450245.1">
    <property type="nucleotide sequence ID" value="NC_017094.1"/>
</dbReference>
<dbReference type="eggNOG" id="COG4641">
    <property type="taxonomic scope" value="Bacteria"/>
</dbReference>
<reference evidence="3" key="2">
    <citation type="submission" date="2012-03" db="EMBL/GenBank/DDBJ databases">
        <title>The complete genome sequence of the pioneer microbe on fresh volcanic deposit, Leptospirillum ferrooxidans strain C2-3.</title>
        <authorList>
            <person name="Fujimura R."/>
            <person name="Sato Y."/>
            <person name="Nishizawa T."/>
            <person name="Nanba K."/>
            <person name="Oshima K."/>
            <person name="Hattori M."/>
            <person name="Kamijo T."/>
            <person name="Ohta H."/>
        </authorList>
    </citation>
    <scope>NUCLEOTIDE SEQUENCE [LARGE SCALE GENOMIC DNA]</scope>
    <source>
        <strain evidence="3">C2-3</strain>
    </source>
</reference>
<dbReference type="EMBL" id="AP012342">
    <property type="protein sequence ID" value="BAM07762.1"/>
    <property type="molecule type" value="Genomic_DNA"/>
</dbReference>
<evidence type="ECO:0000313" key="3">
    <source>
        <dbReference type="Proteomes" id="UP000007382"/>
    </source>
</evidence>